<dbReference type="GO" id="GO:0031119">
    <property type="term" value="P:tRNA pseudouridine synthesis"/>
    <property type="evidence" value="ECO:0007669"/>
    <property type="project" value="UniProtKB-UniRule"/>
</dbReference>
<comment type="catalytic activity">
    <reaction evidence="4 7">
        <text>uridine(38/39/40) in tRNA = pseudouridine(38/39/40) in tRNA</text>
        <dbReference type="Rhea" id="RHEA:22376"/>
        <dbReference type="Rhea" id="RHEA-COMP:10085"/>
        <dbReference type="Rhea" id="RHEA-COMP:10087"/>
        <dbReference type="ChEBI" id="CHEBI:65314"/>
        <dbReference type="ChEBI" id="CHEBI:65315"/>
        <dbReference type="EC" id="5.4.99.12"/>
    </reaction>
</comment>
<dbReference type="Gene3D" id="3.30.70.660">
    <property type="entry name" value="Pseudouridine synthase I, catalytic domain, C-terminal subdomain"/>
    <property type="match status" value="1"/>
</dbReference>
<dbReference type="KEGG" id="pmq:PM3016_7039"/>
<dbReference type="InterPro" id="IPR020094">
    <property type="entry name" value="TruA/RsuA/RluB/E/F_N"/>
</dbReference>
<comment type="subunit">
    <text evidence="4">Homodimer.</text>
</comment>
<evidence type="ECO:0000256" key="4">
    <source>
        <dbReference type="HAMAP-Rule" id="MF_00171"/>
    </source>
</evidence>
<dbReference type="STRING" id="1116391.PM3016_7039"/>
<gene>
    <name evidence="4" type="primary">truA</name>
    <name evidence="9" type="ORF">PM3016_7039</name>
</gene>
<comment type="similarity">
    <text evidence="1 4 7">Belongs to the tRNA pseudouridine synthase TruA family.</text>
</comment>
<name>H6NRZ6_9BACL</name>
<evidence type="ECO:0000259" key="8">
    <source>
        <dbReference type="Pfam" id="PF01416"/>
    </source>
</evidence>
<evidence type="ECO:0000256" key="6">
    <source>
        <dbReference type="PIRSR" id="PIRSR001430-2"/>
    </source>
</evidence>
<dbReference type="Pfam" id="PF01416">
    <property type="entry name" value="PseudoU_synth_1"/>
    <property type="match status" value="2"/>
</dbReference>
<dbReference type="GO" id="GO:0003723">
    <property type="term" value="F:RNA binding"/>
    <property type="evidence" value="ECO:0007669"/>
    <property type="project" value="InterPro"/>
</dbReference>
<dbReference type="InterPro" id="IPR020103">
    <property type="entry name" value="PsdUridine_synth_cat_dom_sf"/>
</dbReference>
<dbReference type="EMBL" id="CP003235">
    <property type="protein sequence ID" value="AFC33625.1"/>
    <property type="molecule type" value="Genomic_DNA"/>
</dbReference>
<dbReference type="HOGENOM" id="CLU_014673_0_1_9"/>
<evidence type="ECO:0000256" key="3">
    <source>
        <dbReference type="ARBA" id="ARBA00023235"/>
    </source>
</evidence>
<dbReference type="CDD" id="cd02570">
    <property type="entry name" value="PseudoU_synth_EcTruA"/>
    <property type="match status" value="1"/>
</dbReference>
<dbReference type="EC" id="5.4.99.12" evidence="4"/>
<dbReference type="AlphaFoldDB" id="H6NRZ6"/>
<comment type="function">
    <text evidence="4">Formation of pseudouridine at positions 38, 39 and 40 in the anticodon stem and loop of transfer RNAs.</text>
</comment>
<evidence type="ECO:0000313" key="10">
    <source>
        <dbReference type="Proteomes" id="UP000007523"/>
    </source>
</evidence>
<feature type="active site" description="Nucleophile" evidence="4 5">
    <location>
        <position position="52"/>
    </location>
</feature>
<dbReference type="HAMAP" id="MF_00171">
    <property type="entry name" value="TruA"/>
    <property type="match status" value="1"/>
</dbReference>
<dbReference type="InterPro" id="IPR020095">
    <property type="entry name" value="PsdUridine_synth_TruA_C"/>
</dbReference>
<feature type="binding site" evidence="4 6">
    <location>
        <position position="110"/>
    </location>
    <ligand>
        <name>substrate</name>
    </ligand>
</feature>
<evidence type="ECO:0000256" key="2">
    <source>
        <dbReference type="ARBA" id="ARBA00022694"/>
    </source>
</evidence>
<keyword evidence="10" id="KW-1185">Reference proteome</keyword>
<protein>
    <recommendedName>
        <fullName evidence="4">tRNA pseudouridine synthase A</fullName>
        <ecNumber evidence="4">5.4.99.12</ecNumber>
    </recommendedName>
    <alternativeName>
        <fullName evidence="4">tRNA pseudouridine(38-40) synthase</fullName>
    </alternativeName>
    <alternativeName>
        <fullName evidence="4">tRNA pseudouridylate synthase I</fullName>
    </alternativeName>
    <alternativeName>
        <fullName evidence="4">tRNA-uridine isomerase I</fullName>
    </alternativeName>
</protein>
<keyword evidence="3 4" id="KW-0413">Isomerase</keyword>
<reference evidence="9 10" key="1">
    <citation type="journal article" date="2012" name="J. Bacteriol.">
        <title>Complete Genome Sequence of Paenibacillus mucilaginosus 3016, a Bacterium Functional as Microbial Fertilizer.</title>
        <authorList>
            <person name="Ma M."/>
            <person name="Wang Z."/>
            <person name="Li L."/>
            <person name="Jiang X."/>
            <person name="Guan D."/>
            <person name="Cao F."/>
            <person name="Chen H."/>
            <person name="Wang X."/>
            <person name="Shen D."/>
            <person name="Du B."/>
            <person name="Li J."/>
        </authorList>
    </citation>
    <scope>NUCLEOTIDE SEQUENCE [LARGE SCALE GENOMIC DNA]</scope>
    <source>
        <strain evidence="9 10">3016</strain>
    </source>
</reference>
<dbReference type="PANTHER" id="PTHR11142:SF0">
    <property type="entry name" value="TRNA PSEUDOURIDINE SYNTHASE-LIKE 1"/>
    <property type="match status" value="1"/>
</dbReference>
<keyword evidence="2 4" id="KW-0819">tRNA processing</keyword>
<dbReference type="GO" id="GO:0160147">
    <property type="term" value="F:tRNA pseudouridine(38-40) synthase activity"/>
    <property type="evidence" value="ECO:0007669"/>
    <property type="project" value="UniProtKB-EC"/>
</dbReference>
<dbReference type="PANTHER" id="PTHR11142">
    <property type="entry name" value="PSEUDOURIDYLATE SYNTHASE"/>
    <property type="match status" value="1"/>
</dbReference>
<dbReference type="Proteomes" id="UP000007523">
    <property type="component" value="Chromosome"/>
</dbReference>
<dbReference type="SUPFAM" id="SSF55120">
    <property type="entry name" value="Pseudouridine synthase"/>
    <property type="match status" value="1"/>
</dbReference>
<dbReference type="RefSeq" id="WP_014372555.1">
    <property type="nucleotide sequence ID" value="NC_016935.1"/>
</dbReference>
<dbReference type="Gene3D" id="3.30.70.580">
    <property type="entry name" value="Pseudouridine synthase I, catalytic domain, N-terminal subdomain"/>
    <property type="match status" value="1"/>
</dbReference>
<feature type="domain" description="Pseudouridine synthase I TruA alpha/beta" evidence="8">
    <location>
        <begin position="8"/>
        <end position="102"/>
    </location>
</feature>
<evidence type="ECO:0000256" key="1">
    <source>
        <dbReference type="ARBA" id="ARBA00009375"/>
    </source>
</evidence>
<evidence type="ECO:0000256" key="7">
    <source>
        <dbReference type="RuleBase" id="RU003792"/>
    </source>
</evidence>
<evidence type="ECO:0000256" key="5">
    <source>
        <dbReference type="PIRSR" id="PIRSR001430-1"/>
    </source>
</evidence>
<dbReference type="FunFam" id="3.30.70.580:FF:000001">
    <property type="entry name" value="tRNA pseudouridine synthase A"/>
    <property type="match status" value="1"/>
</dbReference>
<proteinExistence type="inferred from homology"/>
<accession>H6NRZ6</accession>
<sequence length="258" mass="29465">MRNIAMKVSYDGTAYHGFQTQPELVTVQDELEQAILFLTGEKVKLTSSGRTDAGVHAKGQVINLQTEARIPVDRWCHAMNSRLPDDIVVWHAEEVPAEFHARRSAKRKTYRYTIRCGRFMDPFKRRFEFHHPGKLDVESMRMGLLHLIGEHDFTSYCSTRTASVSHVRTIYDAYIECEPVDQELQSYAMHIFVTGNGFLYNMVRIIVGTLMEVGEGKRSSNAIGEILAARNRSKAGPTAMAHGLMLWEVFYDKEAKKY</sequence>
<organism evidence="9 10">
    <name type="scientific">Paenibacillus mucilaginosus 3016</name>
    <dbReference type="NCBI Taxonomy" id="1116391"/>
    <lineage>
        <taxon>Bacteria</taxon>
        <taxon>Bacillati</taxon>
        <taxon>Bacillota</taxon>
        <taxon>Bacilli</taxon>
        <taxon>Bacillales</taxon>
        <taxon>Paenibacillaceae</taxon>
        <taxon>Paenibacillus</taxon>
    </lineage>
</organism>
<evidence type="ECO:0000313" key="9">
    <source>
        <dbReference type="EMBL" id="AFC33625.1"/>
    </source>
</evidence>
<dbReference type="InterPro" id="IPR020097">
    <property type="entry name" value="PsdUridine_synth_TruA_a/b_dom"/>
</dbReference>
<dbReference type="InterPro" id="IPR001406">
    <property type="entry name" value="PsdUridine_synth_TruA"/>
</dbReference>
<dbReference type="PIRSF" id="PIRSF001430">
    <property type="entry name" value="tRNA_psdUrid_synth"/>
    <property type="match status" value="1"/>
</dbReference>
<feature type="domain" description="Pseudouridine synthase I TruA alpha/beta" evidence="8">
    <location>
        <begin position="146"/>
        <end position="252"/>
    </location>
</feature>
<comment type="caution">
    <text evidence="4">Lacks conserved residue(s) required for the propagation of feature annotation.</text>
</comment>
<dbReference type="NCBIfam" id="TIGR00071">
    <property type="entry name" value="hisT_truA"/>
    <property type="match status" value="1"/>
</dbReference>